<name>A0ABY2GX78_9HYPO</name>
<protein>
    <submittedName>
        <fullName evidence="2">Uncharacterized protein</fullName>
    </submittedName>
</protein>
<accession>A0ABY2GX78</accession>
<evidence type="ECO:0000313" key="3">
    <source>
        <dbReference type="Proteomes" id="UP001642720"/>
    </source>
</evidence>
<comment type="caution">
    <text evidence="2">The sequence shown here is derived from an EMBL/GenBank/DDBJ whole genome shotgun (WGS) entry which is preliminary data.</text>
</comment>
<gene>
    <name evidence="2" type="ORF">CCMA1212_008726</name>
</gene>
<keyword evidence="3" id="KW-1185">Reference proteome</keyword>
<dbReference type="Proteomes" id="UP001642720">
    <property type="component" value="Unassembled WGS sequence"/>
</dbReference>
<sequence length="76" mass="8289">MPSLGTLHKRAPIRTAMSPPPAHNGKQVSRLLQARYLPRGMIFREVRPGEKGGRAFVPAPGDGEIQSDVQILGPYN</sequence>
<proteinExistence type="predicted"/>
<evidence type="ECO:0000313" key="2">
    <source>
        <dbReference type="EMBL" id="TFA99487.1"/>
    </source>
</evidence>
<dbReference type="GeneID" id="300580292"/>
<organism evidence="2 3">
    <name type="scientific">Trichoderma ghanense</name>
    <dbReference type="NCBI Taxonomy" id="65468"/>
    <lineage>
        <taxon>Eukaryota</taxon>
        <taxon>Fungi</taxon>
        <taxon>Dikarya</taxon>
        <taxon>Ascomycota</taxon>
        <taxon>Pezizomycotina</taxon>
        <taxon>Sordariomycetes</taxon>
        <taxon>Hypocreomycetidae</taxon>
        <taxon>Hypocreales</taxon>
        <taxon>Hypocreaceae</taxon>
        <taxon>Trichoderma</taxon>
    </lineage>
</organism>
<reference evidence="2 3" key="1">
    <citation type="submission" date="2018-01" db="EMBL/GenBank/DDBJ databases">
        <title>Genome characterization of the sugarcane-associated fungus Trichoderma ghanense CCMA-1212 and their application in lignocelulose bioconversion.</title>
        <authorList>
            <person name="Steindorff A.S."/>
            <person name="Mendes T.D."/>
            <person name="Vilela E.S.D."/>
            <person name="Rodrigues D.S."/>
            <person name="Formighieri E.F."/>
            <person name="Melo I.S."/>
            <person name="Favaro L.C.L."/>
        </authorList>
    </citation>
    <scope>NUCLEOTIDE SEQUENCE [LARGE SCALE GENOMIC DNA]</scope>
    <source>
        <strain evidence="2 3">CCMA-1212</strain>
    </source>
</reference>
<dbReference type="EMBL" id="PPTA01000014">
    <property type="protein sequence ID" value="TFA99487.1"/>
    <property type="molecule type" value="Genomic_DNA"/>
</dbReference>
<evidence type="ECO:0000256" key="1">
    <source>
        <dbReference type="SAM" id="MobiDB-lite"/>
    </source>
</evidence>
<dbReference type="RefSeq" id="XP_073555689.1">
    <property type="nucleotide sequence ID" value="XM_073705842.1"/>
</dbReference>
<feature type="region of interest" description="Disordered" evidence="1">
    <location>
        <begin position="1"/>
        <end position="28"/>
    </location>
</feature>